<evidence type="ECO:0000313" key="2">
    <source>
        <dbReference type="Proteomes" id="UP001176941"/>
    </source>
</evidence>
<accession>A0ABN8ZT77</accession>
<dbReference type="EMBL" id="OX459941">
    <property type="protein sequence ID" value="CAI9176096.1"/>
    <property type="molecule type" value="Genomic_DNA"/>
</dbReference>
<sequence length="264" mass="29610">MEVCASLHVPEPPRQMAWPSSPAQPALALGSRVSRSGRFCLPCSGAAPPSLLPSGCEDLQKDLRPLSPLWGPRTSVDETRRLLSTETPPKPALCFLQTDREPWRMDCSQKGRQNKPQHCVAVQSLSRVRLFVTPWTAARQASLSFTISQSWLQLKSTESVMPSNHLILCRPLLLPSIFCSNRVFSNESALHIRWPKYWSFSISPSTEYSGLISFRMDWLNLPEVQGTLQSLFQHYSLKASTLQRSAFVMIQLSHPHLTSGKTIV</sequence>
<gene>
    <name evidence="1" type="ORF">MRATA1EN1_LOCUS25058</name>
</gene>
<organism evidence="1 2">
    <name type="scientific">Rangifer tarandus platyrhynchus</name>
    <name type="common">Svalbard reindeer</name>
    <dbReference type="NCBI Taxonomy" id="3082113"/>
    <lineage>
        <taxon>Eukaryota</taxon>
        <taxon>Metazoa</taxon>
        <taxon>Chordata</taxon>
        <taxon>Craniata</taxon>
        <taxon>Vertebrata</taxon>
        <taxon>Euteleostomi</taxon>
        <taxon>Mammalia</taxon>
        <taxon>Eutheria</taxon>
        <taxon>Laurasiatheria</taxon>
        <taxon>Artiodactyla</taxon>
        <taxon>Ruminantia</taxon>
        <taxon>Pecora</taxon>
        <taxon>Cervidae</taxon>
        <taxon>Odocoileinae</taxon>
        <taxon>Rangifer</taxon>
    </lineage>
</organism>
<dbReference type="Proteomes" id="UP001176941">
    <property type="component" value="Chromosome 5"/>
</dbReference>
<protein>
    <submittedName>
        <fullName evidence="1">Uncharacterized protein</fullName>
    </submittedName>
</protein>
<reference evidence="1" key="1">
    <citation type="submission" date="2023-04" db="EMBL/GenBank/DDBJ databases">
        <authorList>
            <consortium name="ELIXIR-Norway"/>
        </authorList>
    </citation>
    <scope>NUCLEOTIDE SEQUENCE [LARGE SCALE GENOMIC DNA]</scope>
</reference>
<proteinExistence type="predicted"/>
<evidence type="ECO:0000313" key="1">
    <source>
        <dbReference type="EMBL" id="CAI9176096.1"/>
    </source>
</evidence>
<keyword evidence="2" id="KW-1185">Reference proteome</keyword>
<name>A0ABN8ZT77_RANTA</name>